<keyword evidence="3" id="KW-1185">Reference proteome</keyword>
<proteinExistence type="predicted"/>
<evidence type="ECO:0000313" key="2">
    <source>
        <dbReference type="EMBL" id="KFF05466.1"/>
    </source>
</evidence>
<feature type="transmembrane region" description="Helical" evidence="1">
    <location>
        <begin position="7"/>
        <end position="33"/>
    </location>
</feature>
<evidence type="ECO:0000256" key="1">
    <source>
        <dbReference type="SAM" id="Phobius"/>
    </source>
</evidence>
<dbReference type="AlphaFoldDB" id="A0A085ZM02"/>
<dbReference type="RefSeq" id="WP_035682910.1">
    <property type="nucleotide sequence ID" value="NZ_JPRL01000001.1"/>
</dbReference>
<organism evidence="2 3">
    <name type="scientific">Flavobacterium reichenbachii</name>
    <dbReference type="NCBI Taxonomy" id="362418"/>
    <lineage>
        <taxon>Bacteria</taxon>
        <taxon>Pseudomonadati</taxon>
        <taxon>Bacteroidota</taxon>
        <taxon>Flavobacteriia</taxon>
        <taxon>Flavobacteriales</taxon>
        <taxon>Flavobacteriaceae</taxon>
        <taxon>Flavobacterium</taxon>
    </lineage>
</organism>
<keyword evidence="1" id="KW-1133">Transmembrane helix</keyword>
<protein>
    <submittedName>
        <fullName evidence="2">Signal peptide protein</fullName>
    </submittedName>
</protein>
<feature type="transmembrane region" description="Helical" evidence="1">
    <location>
        <begin position="111"/>
        <end position="130"/>
    </location>
</feature>
<sequence>MNPVLRNILAVIAGLFIGTAVNGGIISISASIIPPPNGADVTTMEGLQNTMHLFQAKHFIIPFLAHAIGTFSGAATTALLAINHKTKLALIIGAFFLLGGIVMVCSVPSPMWFTFLDLVLAYIPPSYLALKLFKKKRKTLTSI</sequence>
<name>A0A085ZM02_9FLAO</name>
<feature type="transmembrane region" description="Helical" evidence="1">
    <location>
        <begin position="88"/>
        <end position="105"/>
    </location>
</feature>
<gene>
    <name evidence="2" type="ORF">IW19_08020</name>
</gene>
<dbReference type="OrthoDB" id="6025129at2"/>
<keyword evidence="1" id="KW-0472">Membrane</keyword>
<keyword evidence="1" id="KW-0812">Transmembrane</keyword>
<dbReference type="eggNOG" id="ENOG503273Z">
    <property type="taxonomic scope" value="Bacteria"/>
</dbReference>
<dbReference type="STRING" id="362418.IW19_08020"/>
<dbReference type="Proteomes" id="UP000028715">
    <property type="component" value="Unassembled WGS sequence"/>
</dbReference>
<accession>A0A085ZM02</accession>
<comment type="caution">
    <text evidence="2">The sequence shown here is derived from an EMBL/GenBank/DDBJ whole genome shotgun (WGS) entry which is preliminary data.</text>
</comment>
<reference evidence="2 3" key="1">
    <citation type="submission" date="2014-07" db="EMBL/GenBank/DDBJ databases">
        <title>Genome of Flavobacterium reichenbachii LMG 25512.</title>
        <authorList>
            <person name="Stropko S.J."/>
            <person name="Pipes S.E."/>
            <person name="Newman J.D."/>
        </authorList>
    </citation>
    <scope>NUCLEOTIDE SEQUENCE [LARGE SCALE GENOMIC DNA]</scope>
    <source>
        <strain evidence="2 3">LMG 25512</strain>
    </source>
</reference>
<dbReference type="EMBL" id="JPRL01000001">
    <property type="protein sequence ID" value="KFF05466.1"/>
    <property type="molecule type" value="Genomic_DNA"/>
</dbReference>
<feature type="transmembrane region" description="Helical" evidence="1">
    <location>
        <begin position="59"/>
        <end position="81"/>
    </location>
</feature>
<evidence type="ECO:0000313" key="3">
    <source>
        <dbReference type="Proteomes" id="UP000028715"/>
    </source>
</evidence>